<dbReference type="OMA" id="FVQFNHQ"/>
<feature type="transmembrane region" description="Helical" evidence="9">
    <location>
        <begin position="565"/>
        <end position="598"/>
    </location>
</feature>
<feature type="coiled-coil region" evidence="7">
    <location>
        <begin position="268"/>
        <end position="295"/>
    </location>
</feature>
<keyword evidence="7" id="KW-0175">Coiled coil</keyword>
<keyword evidence="15" id="KW-1185">Reference proteome</keyword>
<feature type="domain" description="10TM putative phosphate transporter extracellular tail" evidence="11">
    <location>
        <begin position="930"/>
        <end position="1000"/>
    </location>
</feature>
<evidence type="ECO:0008006" key="16">
    <source>
        <dbReference type="Google" id="ProtNLM"/>
    </source>
</evidence>
<feature type="compositionally biased region" description="Basic and acidic residues" evidence="8">
    <location>
        <begin position="784"/>
        <end position="832"/>
    </location>
</feature>
<comment type="similarity">
    <text evidence="2">Belongs to the CSC1 (TC 1.A.17) family.</text>
</comment>
<sequence length="1009" mass="112466">MSTNGTAGSAAALSGTSLSSFVTSLAANAAIAATEIAIFCLIRGRIKRIYEPRTFIGPESKRAEPLPHDPLRWIRPLILTPPTDVIAKSGLDAYFFLRYLRMLVYLFGGGMLFVWPILLPINATGGNNTGQAPAGAEVKGLDILAFSNVSRYHTKRLWAHLIVAWVFIIGTLFFIQHELAAFIRIRQAYLTTPQHRLRASATTILVSTIPEEYLDENALKKLFSCYPDGVRKVWLNRDYSKLLDKVKDRDNIARKLEGAETDLLKTARKLREKRLKQAQKAAKKAGEEREIDEIELVAKDNMEEDEGLAARYVPHNKRPTHRLPVRFLPALPLVGKKVDTVHWCKTELARLNPEIEEDQASPERFPRMNSAFIQFHSQLAAHLAVQAVAHHVPLHMAPRYIEVAPEDVIWENMQLKWWERYIRIGVCAAAVGAMIVFWAIPTAFIGSLSNIAYLSKEIPWLGFLANIQPQWILGIITGLLPSVLLLVLNSVLPILLRFIARQMGPPTKTQAEFLVQHMYFAFSVVQIFLVVSISSSITSVVASIINNPSSAATILAQNLPKAANFFFSYLLLQGLTGAAGTLLQVVGLILFYVFGFLFDNTPRKKWKRFFHLNTIGWGTTFPVFTTLAVIGLTYSIIAPLVMIFVLVSFALFYFAYLYNFVYVYRFEIDTGGLAYPRALYHTFTGLYLLEIIMIGLFFLARDADGIVACTPQAILMIILLFGTAIFHVLLTTAYDPLTQYLPVTLEESVMEQKELHEQAVELTSLRPFPSLTSSQARRRRKAKKEASASEKDDAKAAREREVEMVGKVDHAPEEESSERQKTDLFVDTEVARQEGVIDSPDTLGDAKLEDSEQRDSSKTKTVSFDDAAKSAPISPAPTSHATHSAAALDPAGLAAPSSPSDAKTTTTTNTHSSYTLGFGDQSNGVHLSPSERSALLDRAFTHAALRAREPIVWIPKDELGIAGDEIERTRREYEGLVKIEDQGAWIGGDGKVRWEGKPPDWDERELVEI</sequence>
<keyword evidence="5 9" id="KW-1133">Transmembrane helix</keyword>
<accession>A0A0E9NRV3</accession>
<dbReference type="InterPro" id="IPR045122">
    <property type="entry name" value="Csc1-like"/>
</dbReference>
<reference evidence="14 15" key="3">
    <citation type="journal article" date="2015" name="Genome Announc.">
        <title>Draft Genome Sequence of the Archiascomycetous Yeast Saitoella complicata.</title>
        <authorList>
            <person name="Yamauchi K."/>
            <person name="Kondo S."/>
            <person name="Hamamoto M."/>
            <person name="Takahashi Y."/>
            <person name="Ogura Y."/>
            <person name="Hayashi T."/>
            <person name="Nishida H."/>
        </authorList>
    </citation>
    <scope>NUCLEOTIDE SEQUENCE [LARGE SCALE GENOMIC DNA]</scope>
    <source>
        <strain evidence="14 15">NRRL Y-17804</strain>
    </source>
</reference>
<feature type="compositionally biased region" description="Low complexity" evidence="8">
    <location>
        <begin position="876"/>
        <end position="915"/>
    </location>
</feature>
<evidence type="ECO:0000259" key="10">
    <source>
        <dbReference type="Pfam" id="PF02714"/>
    </source>
</evidence>
<feature type="transmembrane region" description="Helical" evidence="9">
    <location>
        <begin position="157"/>
        <end position="175"/>
    </location>
</feature>
<name>A0A0E9NRV3_SAICN</name>
<dbReference type="Pfam" id="PF02714">
    <property type="entry name" value="RSN1_7TM"/>
    <property type="match status" value="1"/>
</dbReference>
<dbReference type="STRING" id="698492.A0A0E9NRV3"/>
<keyword evidence="3" id="KW-0813">Transport</keyword>
<evidence type="ECO:0000313" key="15">
    <source>
        <dbReference type="Proteomes" id="UP000033140"/>
    </source>
</evidence>
<proteinExistence type="inferred from homology"/>
<feature type="transmembrane region" description="Helical" evidence="9">
    <location>
        <begin position="636"/>
        <end position="658"/>
    </location>
</feature>
<evidence type="ECO:0000259" key="13">
    <source>
        <dbReference type="Pfam" id="PF14703"/>
    </source>
</evidence>
<comment type="subcellular location">
    <subcellularLocation>
        <location evidence="1">Membrane</location>
        <topology evidence="1">Multi-pass membrane protein</topology>
    </subcellularLocation>
</comment>
<dbReference type="GO" id="GO:0005227">
    <property type="term" value="F:calcium-activated cation channel activity"/>
    <property type="evidence" value="ECO:0007669"/>
    <property type="project" value="InterPro"/>
</dbReference>
<comment type="caution">
    <text evidence="14">The sequence shown here is derived from an EMBL/GenBank/DDBJ whole genome shotgun (WGS) entry which is preliminary data.</text>
</comment>
<dbReference type="GO" id="GO:0005886">
    <property type="term" value="C:plasma membrane"/>
    <property type="evidence" value="ECO:0007669"/>
    <property type="project" value="TreeGrafter"/>
</dbReference>
<dbReference type="InterPro" id="IPR003864">
    <property type="entry name" value="CSC1/OSCA1-like_7TM"/>
</dbReference>
<dbReference type="Pfam" id="PF14703">
    <property type="entry name" value="PHM7_cyt"/>
    <property type="match status" value="1"/>
</dbReference>
<feature type="compositionally biased region" description="Basic and acidic residues" evidence="8">
    <location>
        <begin position="844"/>
        <end position="858"/>
    </location>
</feature>
<feature type="domain" description="CSC1/OSCA1-like 7TM region" evidence="10">
    <location>
        <begin position="428"/>
        <end position="697"/>
    </location>
</feature>
<feature type="transmembrane region" description="Helical" evidence="9">
    <location>
        <begin position="471"/>
        <end position="498"/>
    </location>
</feature>
<dbReference type="Pfam" id="PF12621">
    <property type="entry name" value="PHM7_ext"/>
    <property type="match status" value="1"/>
</dbReference>
<dbReference type="InterPro" id="IPR027815">
    <property type="entry name" value="CSC1/OSCA1-like_cyt"/>
</dbReference>
<evidence type="ECO:0000256" key="7">
    <source>
        <dbReference type="SAM" id="Coils"/>
    </source>
</evidence>
<protein>
    <recommendedName>
        <fullName evidence="16">DUF221-domain-containing protein</fullName>
    </recommendedName>
</protein>
<keyword evidence="4 9" id="KW-0812">Transmembrane</keyword>
<feature type="transmembrane region" description="Helical" evidence="9">
    <location>
        <begin position="610"/>
        <end position="630"/>
    </location>
</feature>
<feature type="domain" description="CSC1/OSCA1-like N-terminal transmembrane" evidence="12">
    <location>
        <begin position="20"/>
        <end position="178"/>
    </location>
</feature>
<evidence type="ECO:0000256" key="1">
    <source>
        <dbReference type="ARBA" id="ARBA00004141"/>
    </source>
</evidence>
<evidence type="ECO:0000256" key="4">
    <source>
        <dbReference type="ARBA" id="ARBA00022692"/>
    </source>
</evidence>
<evidence type="ECO:0000313" key="14">
    <source>
        <dbReference type="EMBL" id="GAO52607.1"/>
    </source>
</evidence>
<dbReference type="Proteomes" id="UP000033140">
    <property type="component" value="Unassembled WGS sequence"/>
</dbReference>
<keyword evidence="6 9" id="KW-0472">Membrane</keyword>
<reference evidence="14 15" key="2">
    <citation type="journal article" date="2014" name="J. Gen. Appl. Microbiol.">
        <title>The early diverging ascomycetous budding yeast Saitoella complicata has three histone deacetylases belonging to the Clr6, Hos2, and Rpd3 lineages.</title>
        <authorList>
            <person name="Nishida H."/>
            <person name="Matsumoto T."/>
            <person name="Kondo S."/>
            <person name="Hamamoto M."/>
            <person name="Yoshikawa H."/>
        </authorList>
    </citation>
    <scope>NUCLEOTIDE SEQUENCE [LARGE SCALE GENOMIC DNA]</scope>
    <source>
        <strain evidence="14 15">NRRL Y-17804</strain>
    </source>
</reference>
<feature type="transmembrane region" description="Helical" evidence="9">
    <location>
        <begin position="519"/>
        <end position="545"/>
    </location>
</feature>
<evidence type="ECO:0000256" key="3">
    <source>
        <dbReference type="ARBA" id="ARBA00022448"/>
    </source>
</evidence>
<evidence type="ECO:0000259" key="11">
    <source>
        <dbReference type="Pfam" id="PF12621"/>
    </source>
</evidence>
<evidence type="ECO:0000256" key="8">
    <source>
        <dbReference type="SAM" id="MobiDB-lite"/>
    </source>
</evidence>
<dbReference type="Pfam" id="PF13967">
    <property type="entry name" value="RSN1_TM"/>
    <property type="match status" value="1"/>
</dbReference>
<gene>
    <name evidence="14" type="ORF">G7K_6680-t1</name>
</gene>
<dbReference type="EMBL" id="BACD03000076">
    <property type="protein sequence ID" value="GAO52607.1"/>
    <property type="molecule type" value="Genomic_DNA"/>
</dbReference>
<feature type="region of interest" description="Disordered" evidence="8">
    <location>
        <begin position="772"/>
        <end position="921"/>
    </location>
</feature>
<feature type="transmembrane region" description="Helical" evidence="9">
    <location>
        <begin position="712"/>
        <end position="730"/>
    </location>
</feature>
<feature type="transmembrane region" description="Helical" evidence="9">
    <location>
        <begin position="20"/>
        <end position="42"/>
    </location>
</feature>
<reference evidence="14 15" key="1">
    <citation type="journal article" date="2011" name="J. Gen. Appl. Microbiol.">
        <title>Draft genome sequencing of the enigmatic yeast Saitoella complicata.</title>
        <authorList>
            <person name="Nishida H."/>
            <person name="Hamamoto M."/>
            <person name="Sugiyama J."/>
        </authorList>
    </citation>
    <scope>NUCLEOTIDE SEQUENCE [LARGE SCALE GENOMIC DNA]</scope>
    <source>
        <strain evidence="14 15">NRRL Y-17804</strain>
    </source>
</reference>
<organism evidence="14 15">
    <name type="scientific">Saitoella complicata (strain BCRC 22490 / CBS 7301 / JCM 7358 / NBRC 10748 / NRRL Y-17804)</name>
    <dbReference type="NCBI Taxonomy" id="698492"/>
    <lineage>
        <taxon>Eukaryota</taxon>
        <taxon>Fungi</taxon>
        <taxon>Dikarya</taxon>
        <taxon>Ascomycota</taxon>
        <taxon>Taphrinomycotina</taxon>
        <taxon>Taphrinomycotina incertae sedis</taxon>
        <taxon>Saitoella</taxon>
    </lineage>
</organism>
<dbReference type="PANTHER" id="PTHR13018:SF20">
    <property type="entry name" value="SPORULATION-SPECIFIC PROTEIN 75"/>
    <property type="match status" value="1"/>
</dbReference>
<feature type="transmembrane region" description="Helical" evidence="9">
    <location>
        <begin position="678"/>
        <end position="700"/>
    </location>
</feature>
<evidence type="ECO:0000256" key="5">
    <source>
        <dbReference type="ARBA" id="ARBA00022989"/>
    </source>
</evidence>
<dbReference type="PANTHER" id="PTHR13018">
    <property type="entry name" value="PROBABLE MEMBRANE PROTEIN DUF221-RELATED"/>
    <property type="match status" value="1"/>
</dbReference>
<evidence type="ECO:0000256" key="2">
    <source>
        <dbReference type="ARBA" id="ARBA00007779"/>
    </source>
</evidence>
<evidence type="ECO:0000256" key="6">
    <source>
        <dbReference type="ARBA" id="ARBA00023136"/>
    </source>
</evidence>
<dbReference type="AlphaFoldDB" id="A0A0E9NRV3"/>
<feature type="domain" description="CSC1/OSCA1-like cytosolic" evidence="13">
    <location>
        <begin position="202"/>
        <end position="412"/>
    </location>
</feature>
<feature type="transmembrane region" description="Helical" evidence="9">
    <location>
        <begin position="99"/>
        <end position="118"/>
    </location>
</feature>
<evidence type="ECO:0000256" key="9">
    <source>
        <dbReference type="SAM" id="Phobius"/>
    </source>
</evidence>
<dbReference type="InterPro" id="IPR032880">
    <property type="entry name" value="CSC1/OSCA1-like_N"/>
</dbReference>
<dbReference type="InterPro" id="IPR022257">
    <property type="entry name" value="PHM7_ext"/>
</dbReference>
<feature type="transmembrane region" description="Helical" evidence="9">
    <location>
        <begin position="421"/>
        <end position="440"/>
    </location>
</feature>
<evidence type="ECO:0000259" key="12">
    <source>
        <dbReference type="Pfam" id="PF13967"/>
    </source>
</evidence>